<evidence type="ECO:0008006" key="3">
    <source>
        <dbReference type="Google" id="ProtNLM"/>
    </source>
</evidence>
<dbReference type="AlphaFoldDB" id="C6LGQ4"/>
<gene>
    <name evidence="1" type="ORF">BRYFOR_07814</name>
</gene>
<accession>C6LGQ4</accession>
<dbReference type="eggNOG" id="COG5263">
    <property type="taxonomic scope" value="Bacteria"/>
</dbReference>
<dbReference type="Gene3D" id="2.160.20.20">
    <property type="match status" value="1"/>
</dbReference>
<dbReference type="InterPro" id="IPR012332">
    <property type="entry name" value="Autotransporter_pectin_lyase_C"/>
</dbReference>
<sequence>MTVGVCQHETYRNGFCTVCGEYEPANLNEQTGQYEIGNGGQFFWFAELVNGTGDENAEKNPGADALLTADIDLESRPWTPIGDDDFPYSGTFDGGGHTIRGLFINAPGVSGMFGIIDGNGVVQNLNITEGCVTGVSYAGGIATNNYGTIINSSFSGSVTGVDCVGGIAGVNYGTIIDSSFSGSVTVTSNGYDDGVGGIAGFSYYGTIVRCSNSGAVNGGCAGGIAGRNRANSVIKDCFNIGTVNSSSWAGGITGYNVGGSSVTGCFSTGAVSGTYAGGIAGDSGTIADCCYLEGTAENSIGVGSGSVTNTSGKTAAEFASGEVAWLLNGGSVAEDGTVTEPAGNVWKQDNLGAEGSLPGFAGPDVYRSESCDGVVIYTNDASLAGKKEHVFDENYYCSSCGQQMVARVSAGGAAIYYADIQNAWAAAKECGSAKIPAVVTLVADAVVTETLTVEGGDSIFLTCVSGKECTISSSTEGTVSNIITVSGGSFELAGGVVSNSAGNGISVSGGAFSMTGGAVKATINETVICYGIAVSDGEASLSGGTVNGRTYGLYVTGGEISVGGSSAITGGERRVNGVNGGTGISMYGGTVVISGGQITGIFSQNSAGYGVYVEDGTLAVSGGNIRGESYGLRVTDRNYSITLSGGIIEGEVYHIWTANGVVSNFLAQGCYYYNENGAQLTGDGRSFRSDGYVTVKNPGAEVVSVDVTWGSLDFTYTDGGWNPETHTYGDGGWRASDEGGDKITVANTGEAEVSVSYRYRQINTAFSGSFADAAGNALESSVSLASGEETEAILSLEGKPRTGLDADILGQVTVTIGGE</sequence>
<evidence type="ECO:0000313" key="1">
    <source>
        <dbReference type="EMBL" id="EET60254.1"/>
    </source>
</evidence>
<dbReference type="Proteomes" id="UP000005561">
    <property type="component" value="Unassembled WGS sequence"/>
</dbReference>
<organism evidence="1 2">
    <name type="scientific">Marvinbryantia formatexigens DSM 14469</name>
    <dbReference type="NCBI Taxonomy" id="478749"/>
    <lineage>
        <taxon>Bacteria</taxon>
        <taxon>Bacillati</taxon>
        <taxon>Bacillota</taxon>
        <taxon>Clostridia</taxon>
        <taxon>Lachnospirales</taxon>
        <taxon>Lachnospiraceae</taxon>
        <taxon>Marvinbryantia</taxon>
    </lineage>
</organism>
<dbReference type="OrthoDB" id="1864276at2"/>
<dbReference type="STRING" id="168384.SAMN05660368_00929"/>
<protein>
    <recommendedName>
        <fullName evidence="3">GLUG domain-containing protein</fullName>
    </recommendedName>
</protein>
<evidence type="ECO:0000313" key="2">
    <source>
        <dbReference type="Proteomes" id="UP000005561"/>
    </source>
</evidence>
<name>C6LGQ4_9FIRM</name>
<comment type="caution">
    <text evidence="1">The sequence shown here is derived from an EMBL/GenBank/DDBJ whole genome shotgun (WGS) entry which is preliminary data.</text>
</comment>
<proteinExistence type="predicted"/>
<dbReference type="Gene3D" id="2.160.20.110">
    <property type="match status" value="1"/>
</dbReference>
<dbReference type="EMBL" id="ACCL02000012">
    <property type="protein sequence ID" value="EET60254.1"/>
    <property type="molecule type" value="Genomic_DNA"/>
</dbReference>
<reference evidence="1" key="1">
    <citation type="submission" date="2009-07" db="EMBL/GenBank/DDBJ databases">
        <authorList>
            <person name="Weinstock G."/>
            <person name="Sodergren E."/>
            <person name="Clifton S."/>
            <person name="Fulton L."/>
            <person name="Fulton B."/>
            <person name="Courtney L."/>
            <person name="Fronick C."/>
            <person name="Harrison M."/>
            <person name="Strong C."/>
            <person name="Farmer C."/>
            <person name="Delahaunty K."/>
            <person name="Markovic C."/>
            <person name="Hall O."/>
            <person name="Minx P."/>
            <person name="Tomlinson C."/>
            <person name="Mitreva M."/>
            <person name="Nelson J."/>
            <person name="Hou S."/>
            <person name="Wollam A."/>
            <person name="Pepin K.H."/>
            <person name="Johnson M."/>
            <person name="Bhonagiri V."/>
            <person name="Nash W.E."/>
            <person name="Warren W."/>
            <person name="Chinwalla A."/>
            <person name="Mardis E.R."/>
            <person name="Wilson R.K."/>
        </authorList>
    </citation>
    <scope>NUCLEOTIDE SEQUENCE [LARGE SCALE GENOMIC DNA]</scope>
    <source>
        <strain evidence="1">DSM 14469</strain>
    </source>
</reference>
<dbReference type="RefSeq" id="WP_006862599.1">
    <property type="nucleotide sequence ID" value="NZ_ACCL02000012.1"/>
</dbReference>
<keyword evidence="2" id="KW-1185">Reference proteome</keyword>